<dbReference type="InterPro" id="IPR043429">
    <property type="entry name" value="ArtM/GltK/GlnP/TcyL/YhdX-like"/>
</dbReference>
<dbReference type="GO" id="GO:0006865">
    <property type="term" value="P:amino acid transport"/>
    <property type="evidence" value="ECO:0007669"/>
    <property type="project" value="UniProtKB-KW"/>
</dbReference>
<sequence>MYLNFNFLTRYTQVLLKGAALTVIISVLSLILGFILGLVMALLRRSKYRFLRNFAGAWVEFLRNTPFLVQLFFLYFGLPELGINTDPIVTSILALGINTSAPNCEVIRSGLMAVKKGYYETSYALGYSPFQTFYYFVLPISLRIAFKPLTSNFINLVLTSSVAFSVTVNELMGVSKTIAAQTSRPFEVYIFIMFAYCVFTFILSFVSKAIDRKISITL</sequence>
<comment type="similarity">
    <text evidence="2">Belongs to the binding-protein-dependent transport system permease family. HisMQ subfamily.</text>
</comment>
<evidence type="ECO:0000259" key="10">
    <source>
        <dbReference type="PROSITE" id="PS50928"/>
    </source>
</evidence>
<dbReference type="EMBL" id="CP067089">
    <property type="protein sequence ID" value="QQO11089.1"/>
    <property type="molecule type" value="Genomic_DNA"/>
</dbReference>
<evidence type="ECO:0000256" key="2">
    <source>
        <dbReference type="ARBA" id="ARBA00010072"/>
    </source>
</evidence>
<evidence type="ECO:0000256" key="5">
    <source>
        <dbReference type="ARBA" id="ARBA00022692"/>
    </source>
</evidence>
<comment type="subcellular location">
    <subcellularLocation>
        <location evidence="1">Cell inner membrane</location>
        <topology evidence="1">Multi-pass membrane protein</topology>
    </subcellularLocation>
    <subcellularLocation>
        <location evidence="9">Cell membrane</location>
        <topology evidence="9">Multi-pass membrane protein</topology>
    </subcellularLocation>
</comment>
<proteinExistence type="inferred from homology"/>
<keyword evidence="5 9" id="KW-0812">Transmembrane</keyword>
<evidence type="ECO:0000313" key="11">
    <source>
        <dbReference type="EMBL" id="QQO11089.1"/>
    </source>
</evidence>
<dbReference type="InterPro" id="IPR000515">
    <property type="entry name" value="MetI-like"/>
</dbReference>
<evidence type="ECO:0000256" key="4">
    <source>
        <dbReference type="ARBA" id="ARBA00022475"/>
    </source>
</evidence>
<dbReference type="RefSeq" id="WP_215628398.1">
    <property type="nucleotide sequence ID" value="NZ_CP067089.2"/>
</dbReference>
<organism evidence="11 12">
    <name type="scientific">Breznakiella homolactica</name>
    <dbReference type="NCBI Taxonomy" id="2798577"/>
    <lineage>
        <taxon>Bacteria</taxon>
        <taxon>Pseudomonadati</taxon>
        <taxon>Spirochaetota</taxon>
        <taxon>Spirochaetia</taxon>
        <taxon>Spirochaetales</taxon>
        <taxon>Breznakiellaceae</taxon>
        <taxon>Breznakiella</taxon>
    </lineage>
</organism>
<keyword evidence="8 9" id="KW-0472">Membrane</keyword>
<dbReference type="Gene3D" id="1.10.3720.10">
    <property type="entry name" value="MetI-like"/>
    <property type="match status" value="1"/>
</dbReference>
<dbReference type="PANTHER" id="PTHR30614:SF0">
    <property type="entry name" value="L-CYSTINE TRANSPORT SYSTEM PERMEASE PROTEIN TCYL"/>
    <property type="match status" value="1"/>
</dbReference>
<dbReference type="PROSITE" id="PS50928">
    <property type="entry name" value="ABC_TM1"/>
    <property type="match status" value="1"/>
</dbReference>
<dbReference type="CDD" id="cd06261">
    <property type="entry name" value="TM_PBP2"/>
    <property type="match status" value="1"/>
</dbReference>
<keyword evidence="6" id="KW-0029">Amino-acid transport</keyword>
<dbReference type="KEGG" id="bhc:JFL75_09275"/>
<evidence type="ECO:0000256" key="1">
    <source>
        <dbReference type="ARBA" id="ARBA00004429"/>
    </source>
</evidence>
<dbReference type="InterPro" id="IPR010065">
    <property type="entry name" value="AA_ABC_transptr_permease_3TM"/>
</dbReference>
<protein>
    <submittedName>
        <fullName evidence="11">Amino acid ABC transporter permease</fullName>
    </submittedName>
</protein>
<evidence type="ECO:0000256" key="7">
    <source>
        <dbReference type="ARBA" id="ARBA00022989"/>
    </source>
</evidence>
<gene>
    <name evidence="11" type="ORF">JFL75_09275</name>
</gene>
<dbReference type="GO" id="GO:0022857">
    <property type="term" value="F:transmembrane transporter activity"/>
    <property type="evidence" value="ECO:0007669"/>
    <property type="project" value="InterPro"/>
</dbReference>
<keyword evidence="4" id="KW-1003">Cell membrane</keyword>
<evidence type="ECO:0000256" key="8">
    <source>
        <dbReference type="ARBA" id="ARBA00023136"/>
    </source>
</evidence>
<dbReference type="SUPFAM" id="SSF161098">
    <property type="entry name" value="MetI-like"/>
    <property type="match status" value="1"/>
</dbReference>
<dbReference type="Proteomes" id="UP000595917">
    <property type="component" value="Chromosome"/>
</dbReference>
<evidence type="ECO:0000256" key="9">
    <source>
        <dbReference type="RuleBase" id="RU363032"/>
    </source>
</evidence>
<keyword evidence="12" id="KW-1185">Reference proteome</keyword>
<feature type="transmembrane region" description="Helical" evidence="9">
    <location>
        <begin position="20"/>
        <end position="43"/>
    </location>
</feature>
<dbReference type="AlphaFoldDB" id="A0A7T8BAT9"/>
<dbReference type="PANTHER" id="PTHR30614">
    <property type="entry name" value="MEMBRANE COMPONENT OF AMINO ACID ABC TRANSPORTER"/>
    <property type="match status" value="1"/>
</dbReference>
<keyword evidence="7 9" id="KW-1133">Transmembrane helix</keyword>
<keyword evidence="3 9" id="KW-0813">Transport</keyword>
<dbReference type="GO" id="GO:0043190">
    <property type="term" value="C:ATP-binding cassette (ABC) transporter complex"/>
    <property type="evidence" value="ECO:0007669"/>
    <property type="project" value="InterPro"/>
</dbReference>
<name>A0A7T8BAT9_9SPIR</name>
<dbReference type="NCBIfam" id="TIGR01726">
    <property type="entry name" value="HEQRo_perm_3TM"/>
    <property type="match status" value="1"/>
</dbReference>
<feature type="domain" description="ABC transmembrane type-1" evidence="10">
    <location>
        <begin position="19"/>
        <end position="207"/>
    </location>
</feature>
<evidence type="ECO:0000313" key="12">
    <source>
        <dbReference type="Proteomes" id="UP000595917"/>
    </source>
</evidence>
<feature type="transmembrane region" description="Helical" evidence="9">
    <location>
        <begin position="149"/>
        <end position="168"/>
    </location>
</feature>
<feature type="transmembrane region" description="Helical" evidence="9">
    <location>
        <begin position="188"/>
        <end position="206"/>
    </location>
</feature>
<reference evidence="11" key="1">
    <citation type="submission" date="2021-01" db="EMBL/GenBank/DDBJ databases">
        <title>Description of Breznakiella homolactica.</title>
        <authorList>
            <person name="Song Y."/>
            <person name="Brune A."/>
        </authorList>
    </citation>
    <scope>NUCLEOTIDE SEQUENCE</scope>
    <source>
        <strain evidence="11">RmG30</strain>
    </source>
</reference>
<accession>A0A7T8BAT9</accession>
<dbReference type="InterPro" id="IPR035906">
    <property type="entry name" value="MetI-like_sf"/>
</dbReference>
<evidence type="ECO:0000256" key="3">
    <source>
        <dbReference type="ARBA" id="ARBA00022448"/>
    </source>
</evidence>
<dbReference type="Pfam" id="PF00528">
    <property type="entry name" value="BPD_transp_1"/>
    <property type="match status" value="1"/>
</dbReference>
<evidence type="ECO:0000256" key="6">
    <source>
        <dbReference type="ARBA" id="ARBA00022970"/>
    </source>
</evidence>